<dbReference type="FunFam" id="3.30.70.330:FF:000022">
    <property type="entry name" value="APOBEC1 complementation factor isoform X1"/>
    <property type="match status" value="1"/>
</dbReference>
<evidence type="ECO:0000256" key="1">
    <source>
        <dbReference type="ARBA" id="ARBA00004496"/>
    </source>
</evidence>
<dbReference type="AlphaFoldDB" id="A0A3B4B7R6"/>
<dbReference type="PANTHER" id="PTHR21245">
    <property type="entry name" value="HETEROGENEOUS NUCLEAR RIBONUCLEOPROTEIN"/>
    <property type="match status" value="1"/>
</dbReference>
<evidence type="ECO:0000256" key="3">
    <source>
        <dbReference type="ARBA" id="ARBA00022490"/>
    </source>
</evidence>
<dbReference type="NCBIfam" id="TIGR01648">
    <property type="entry name" value="hnRNP-R-Q"/>
    <property type="match status" value="1"/>
</dbReference>
<keyword evidence="9" id="KW-0469">Meiosis</keyword>
<dbReference type="SMART" id="SM00360">
    <property type="entry name" value="RRM"/>
    <property type="match status" value="3"/>
</dbReference>
<keyword evidence="4" id="KW-0677">Repeat</keyword>
<dbReference type="InterPro" id="IPR034435">
    <property type="entry name" value="RBM46_RRM2"/>
</dbReference>
<dbReference type="GO" id="GO:0003723">
    <property type="term" value="F:RNA binding"/>
    <property type="evidence" value="ECO:0007669"/>
    <property type="project" value="UniProtKB-UniRule"/>
</dbReference>
<keyword evidence="3" id="KW-0963">Cytoplasm</keyword>
<feature type="domain" description="RRM" evidence="12">
    <location>
        <begin position="222"/>
        <end position="286"/>
    </location>
</feature>
<dbReference type="GO" id="GO:0007283">
    <property type="term" value="P:spermatogenesis"/>
    <property type="evidence" value="ECO:0007669"/>
    <property type="project" value="UniProtKB-KW"/>
</dbReference>
<accession>A0A3B4B7R6</accession>
<keyword evidence="8" id="KW-0896">Oogenesis</keyword>
<evidence type="ECO:0000256" key="9">
    <source>
        <dbReference type="ARBA" id="ARBA00023254"/>
    </source>
</evidence>
<proteinExistence type="predicted"/>
<evidence type="ECO:0000256" key="4">
    <source>
        <dbReference type="ARBA" id="ARBA00022737"/>
    </source>
</evidence>
<dbReference type="Ensembl" id="ENSPMGT00000026176.1">
    <property type="protein sequence ID" value="ENSPMGP00000024569.1"/>
    <property type="gene ID" value="ENSPMGG00000019872.1"/>
</dbReference>
<dbReference type="GO" id="GO:0048477">
    <property type="term" value="P:oogenesis"/>
    <property type="evidence" value="ECO:0007669"/>
    <property type="project" value="UniProtKB-KW"/>
</dbReference>
<evidence type="ECO:0000256" key="5">
    <source>
        <dbReference type="ARBA" id="ARBA00022782"/>
    </source>
</evidence>
<comment type="subcellular location">
    <subcellularLocation>
        <location evidence="1">Cytoplasm</location>
    </subcellularLocation>
</comment>
<dbReference type="InterPro" id="IPR006535">
    <property type="entry name" value="HnRNP_R/Q_splicing_fac"/>
</dbReference>
<protein>
    <recommendedName>
        <fullName evidence="2">Probable RNA-binding protein 46</fullName>
    </recommendedName>
    <alternativeName>
        <fullName evidence="10">RNA-binding motif protein 46</fullName>
    </alternativeName>
</protein>
<dbReference type="InterPro" id="IPR000504">
    <property type="entry name" value="RRM_dom"/>
</dbReference>
<name>A0A3B4B7R6_9GOBI</name>
<keyword evidence="14" id="KW-1185">Reference proteome</keyword>
<feature type="domain" description="RRM" evidence="12">
    <location>
        <begin position="47"/>
        <end position="125"/>
    </location>
</feature>
<dbReference type="GO" id="GO:0051321">
    <property type="term" value="P:meiotic cell cycle"/>
    <property type="evidence" value="ECO:0007669"/>
    <property type="project" value="UniProtKB-KW"/>
</dbReference>
<dbReference type="CDD" id="cd12492">
    <property type="entry name" value="RRM2_RBM46"/>
    <property type="match status" value="1"/>
</dbReference>
<organism evidence="13 14">
    <name type="scientific">Periophthalmus magnuspinnatus</name>
    <dbReference type="NCBI Taxonomy" id="409849"/>
    <lineage>
        <taxon>Eukaryota</taxon>
        <taxon>Metazoa</taxon>
        <taxon>Chordata</taxon>
        <taxon>Craniata</taxon>
        <taxon>Vertebrata</taxon>
        <taxon>Euteleostomi</taxon>
        <taxon>Actinopterygii</taxon>
        <taxon>Neopterygii</taxon>
        <taxon>Teleostei</taxon>
        <taxon>Neoteleostei</taxon>
        <taxon>Acanthomorphata</taxon>
        <taxon>Gobiaria</taxon>
        <taxon>Gobiiformes</taxon>
        <taxon>Gobioidei</taxon>
        <taxon>Gobiidae</taxon>
        <taxon>Oxudercinae</taxon>
        <taxon>Periophthalmus</taxon>
    </lineage>
</organism>
<evidence type="ECO:0000256" key="10">
    <source>
        <dbReference type="ARBA" id="ARBA00030581"/>
    </source>
</evidence>
<sequence length="417" mass="47504">MVAFCAKEMALLALMEKTGYNMVQENGQRKYGGPPPGWEGPPPPRGCEVFVGKIPRHMYEDELVPLFERAGRIYEFRLMMEFSGENRGYAFVTYTNREAVQRAIQMLDNYEIMPGKYIGVCLSLDNCRLFIGSIPKDKKKEEIMEEMKKVTDGVVDVIVYPSSTDKSKNRGFAFVEYESHKAAALARRKLIPGTFQLWGHSVQVDWAEPEKDVDEEVMQRVRVLYVRNLMLSTSEETLQHEFSRFKPGSVERVKKLTDYAFVHYHHRDDALTALVNKNIFLSLLCSFSGVDGVERCMYPLLPGTSLSPTSLLSLKQSQICSAQSLLEYFCRKNYWSPPEYHLYSTPGYDGKLLLLYKVVLSSTHSTFIPDKLCVLVDDAKELAAQTTLWNLGNSLHPSLSTHFTHSITSHLICLMQS</sequence>
<keyword evidence="6" id="KW-0744">Spermatogenesis</keyword>
<dbReference type="SUPFAM" id="SSF54928">
    <property type="entry name" value="RNA-binding domain, RBD"/>
    <property type="match status" value="2"/>
</dbReference>
<evidence type="ECO:0000256" key="2">
    <source>
        <dbReference type="ARBA" id="ARBA00021018"/>
    </source>
</evidence>
<dbReference type="PROSITE" id="PS50102">
    <property type="entry name" value="RRM"/>
    <property type="match status" value="3"/>
</dbReference>
<evidence type="ECO:0000256" key="8">
    <source>
        <dbReference type="ARBA" id="ARBA00022943"/>
    </source>
</evidence>
<reference evidence="13" key="1">
    <citation type="submission" date="2025-08" db="UniProtKB">
        <authorList>
            <consortium name="Ensembl"/>
        </authorList>
    </citation>
    <scope>IDENTIFICATION</scope>
</reference>
<evidence type="ECO:0000313" key="14">
    <source>
        <dbReference type="Proteomes" id="UP000261520"/>
    </source>
</evidence>
<evidence type="ECO:0000256" key="7">
    <source>
        <dbReference type="ARBA" id="ARBA00022884"/>
    </source>
</evidence>
<evidence type="ECO:0000256" key="6">
    <source>
        <dbReference type="ARBA" id="ARBA00022871"/>
    </source>
</evidence>
<evidence type="ECO:0000256" key="11">
    <source>
        <dbReference type="PROSITE-ProRule" id="PRU00176"/>
    </source>
</evidence>
<dbReference type="Gene3D" id="3.30.70.330">
    <property type="match status" value="3"/>
</dbReference>
<dbReference type="InterPro" id="IPR012677">
    <property type="entry name" value="Nucleotide-bd_a/b_plait_sf"/>
</dbReference>
<reference evidence="13" key="2">
    <citation type="submission" date="2025-09" db="UniProtKB">
        <authorList>
            <consortium name="Ensembl"/>
        </authorList>
    </citation>
    <scope>IDENTIFICATION</scope>
</reference>
<evidence type="ECO:0000259" key="12">
    <source>
        <dbReference type="PROSITE" id="PS50102"/>
    </source>
</evidence>
<dbReference type="FunFam" id="3.30.70.330:FF:000026">
    <property type="entry name" value="APOBEC1 complementation factor isoform X1"/>
    <property type="match status" value="1"/>
</dbReference>
<dbReference type="Pfam" id="PF00076">
    <property type="entry name" value="RRM_1"/>
    <property type="match status" value="3"/>
</dbReference>
<dbReference type="STRING" id="409849.ENSPMGP00000024569"/>
<dbReference type="Proteomes" id="UP000261520">
    <property type="component" value="Unplaced"/>
</dbReference>
<evidence type="ECO:0000313" key="13">
    <source>
        <dbReference type="Ensembl" id="ENSPMGP00000024569.1"/>
    </source>
</evidence>
<dbReference type="Pfam" id="PF14709">
    <property type="entry name" value="DND1_DSRM"/>
    <property type="match status" value="1"/>
</dbReference>
<keyword evidence="7 11" id="KW-0694">RNA-binding</keyword>
<dbReference type="GO" id="GO:0005737">
    <property type="term" value="C:cytoplasm"/>
    <property type="evidence" value="ECO:0007669"/>
    <property type="project" value="UniProtKB-SubCell"/>
</dbReference>
<feature type="domain" description="RRM" evidence="12">
    <location>
        <begin position="127"/>
        <end position="209"/>
    </location>
</feature>
<keyword evidence="5" id="KW-0221">Differentiation</keyword>
<dbReference type="InterPro" id="IPR035979">
    <property type="entry name" value="RBD_domain_sf"/>
</dbReference>